<gene>
    <name evidence="2" type="ORF">KEH51_12815</name>
</gene>
<name>A0A941J6T9_9BACI</name>
<feature type="domain" description="Signal transduction response regulator propionate catabolism activator N-terminal" evidence="1">
    <location>
        <begin position="1"/>
        <end position="88"/>
    </location>
</feature>
<dbReference type="AlphaFoldDB" id="A0A941J6T9"/>
<reference evidence="2" key="1">
    <citation type="submission" date="2021-04" db="EMBL/GenBank/DDBJ databases">
        <title>Whole genome sequencing of Enterococci isolates from hospitalized patients.</title>
        <authorList>
            <person name="Ogoti B.M."/>
            <person name="Onyambu F.G."/>
        </authorList>
    </citation>
    <scope>NUCLEOTIDE SEQUENCE</scope>
    <source>
        <strain evidence="2">242</strain>
    </source>
</reference>
<evidence type="ECO:0000313" key="3">
    <source>
        <dbReference type="Proteomes" id="UP000680045"/>
    </source>
</evidence>
<dbReference type="GO" id="GO:0003677">
    <property type="term" value="F:DNA binding"/>
    <property type="evidence" value="ECO:0007669"/>
    <property type="project" value="InterPro"/>
</dbReference>
<organism evidence="2 3">
    <name type="scientific">Peribacillus frigoritolerans</name>
    <dbReference type="NCBI Taxonomy" id="450367"/>
    <lineage>
        <taxon>Bacteria</taxon>
        <taxon>Bacillati</taxon>
        <taxon>Bacillota</taxon>
        <taxon>Bacilli</taxon>
        <taxon>Bacillales</taxon>
        <taxon>Bacillaceae</taxon>
        <taxon>Peribacillus</taxon>
    </lineage>
</organism>
<evidence type="ECO:0000259" key="1">
    <source>
        <dbReference type="Pfam" id="PF06506"/>
    </source>
</evidence>
<sequence length="90" mass="9977">MPVIEVKISGYDILRTLTLVKGYPGKIRLMSYFNAIQGADAIRTLLEMDLSFYSIDSEEEIEKGIRKAIQDGVQVIIGDVITTSVARNLA</sequence>
<dbReference type="GO" id="GO:0005524">
    <property type="term" value="F:ATP binding"/>
    <property type="evidence" value="ECO:0007669"/>
    <property type="project" value="InterPro"/>
</dbReference>
<proteinExistence type="predicted"/>
<dbReference type="Pfam" id="PF06506">
    <property type="entry name" value="PrpR_N"/>
    <property type="match status" value="1"/>
</dbReference>
<accession>A0A941J6T9</accession>
<dbReference type="InterPro" id="IPR010524">
    <property type="entry name" value="Sig_transdc_resp-reg_PrpR_N"/>
</dbReference>
<protein>
    <submittedName>
        <fullName evidence="2">PrpR N-terminal domain-containing protein</fullName>
    </submittedName>
</protein>
<dbReference type="SUPFAM" id="SSF159800">
    <property type="entry name" value="PrpR receptor domain-like"/>
    <property type="match status" value="1"/>
</dbReference>
<comment type="caution">
    <text evidence="2">The sequence shown here is derived from an EMBL/GenBank/DDBJ whole genome shotgun (WGS) entry which is preliminary data.</text>
</comment>
<dbReference type="GO" id="GO:0000156">
    <property type="term" value="F:phosphorelay response regulator activity"/>
    <property type="evidence" value="ECO:0007669"/>
    <property type="project" value="InterPro"/>
</dbReference>
<dbReference type="Proteomes" id="UP000680045">
    <property type="component" value="Unassembled WGS sequence"/>
</dbReference>
<dbReference type="Gene3D" id="3.40.50.10660">
    <property type="entry name" value="PrpR receptor domain-like"/>
    <property type="match status" value="1"/>
</dbReference>
<dbReference type="EMBL" id="JAGTPW010000019">
    <property type="protein sequence ID" value="MBR8644925.1"/>
    <property type="molecule type" value="Genomic_DNA"/>
</dbReference>
<evidence type="ECO:0000313" key="2">
    <source>
        <dbReference type="EMBL" id="MBR8644925.1"/>
    </source>
</evidence>